<feature type="transmembrane region" description="Helical" evidence="1">
    <location>
        <begin position="131"/>
        <end position="152"/>
    </location>
</feature>
<keyword evidence="4" id="KW-1185">Reference proteome</keyword>
<dbReference type="AlphaFoldDB" id="A0A428JVP0"/>
<feature type="transmembrane region" description="Helical" evidence="1">
    <location>
        <begin position="36"/>
        <end position="55"/>
    </location>
</feature>
<dbReference type="OrthoDB" id="9808690at2"/>
<evidence type="ECO:0000259" key="2">
    <source>
        <dbReference type="Pfam" id="PF07853"/>
    </source>
</evidence>
<evidence type="ECO:0000313" key="4">
    <source>
        <dbReference type="Proteomes" id="UP000270620"/>
    </source>
</evidence>
<dbReference type="InterPro" id="IPR012867">
    <property type="entry name" value="DUF1648"/>
</dbReference>
<keyword evidence="1" id="KW-0812">Transmembrane</keyword>
<comment type="caution">
    <text evidence="3">The sequence shown here is derived from an EMBL/GenBank/DDBJ whole genome shotgun (WGS) entry which is preliminary data.</text>
</comment>
<dbReference type="PANTHER" id="PTHR37810:SF5">
    <property type="entry name" value="IMMUNITY PROTEIN SDPI"/>
    <property type="match status" value="1"/>
</dbReference>
<dbReference type="GO" id="GO:0009636">
    <property type="term" value="P:response to toxic substance"/>
    <property type="evidence" value="ECO:0007669"/>
    <property type="project" value="TreeGrafter"/>
</dbReference>
<feature type="transmembrane region" description="Helical" evidence="1">
    <location>
        <begin position="82"/>
        <end position="100"/>
    </location>
</feature>
<organism evidence="3 4">
    <name type="scientific">Mangrovimonas spongiae</name>
    <dbReference type="NCBI Taxonomy" id="2494697"/>
    <lineage>
        <taxon>Bacteria</taxon>
        <taxon>Pseudomonadati</taxon>
        <taxon>Bacteroidota</taxon>
        <taxon>Flavobacteriia</taxon>
        <taxon>Flavobacteriales</taxon>
        <taxon>Flavobacteriaceae</taxon>
        <taxon>Mangrovimonas</taxon>
    </lineage>
</organism>
<feature type="transmembrane region" description="Helical" evidence="1">
    <location>
        <begin position="158"/>
        <end position="182"/>
    </location>
</feature>
<sequence>MDTRNTRKTYSKYIFTQLMFFDDRPRIKLTKTKLDIFLEYLAFGLLVVSTVYAIYHYGNLPEKIPMHFNLKGEVNRYDSKDSIWIINLIGFAVVYVMYYLTKFPHTFNYPQKITPENAEKFYSDAVKMMRYTNAAMGLLFALITFEIVQIALSNSLAMLPVVTGIIITIVVVITVVPIIYLIKNFKKH</sequence>
<proteinExistence type="predicted"/>
<evidence type="ECO:0000256" key="1">
    <source>
        <dbReference type="SAM" id="Phobius"/>
    </source>
</evidence>
<name>A0A428JVP0_9FLAO</name>
<protein>
    <submittedName>
        <fullName evidence="3">DUF1648 domain-containing protein</fullName>
    </submittedName>
</protein>
<dbReference type="PANTHER" id="PTHR37810">
    <property type="entry name" value="IMMUNITY PROTEIN SDPI"/>
    <property type="match status" value="1"/>
</dbReference>
<reference evidence="3 4" key="1">
    <citation type="submission" date="2018-12" db="EMBL/GenBank/DDBJ databases">
        <title>Mangrovimonas spongiae sp. nov., a novel member of the genus Mangrovimonas isolated from marine sponge.</title>
        <authorList>
            <person name="Zhuang L."/>
            <person name="Luo L."/>
        </authorList>
    </citation>
    <scope>NUCLEOTIDE SEQUENCE [LARGE SCALE GENOMIC DNA]</scope>
    <source>
        <strain evidence="3 4">HN-E26</strain>
    </source>
</reference>
<dbReference type="Proteomes" id="UP000270620">
    <property type="component" value="Unassembled WGS sequence"/>
</dbReference>
<accession>A0A428JVP0</accession>
<keyword evidence="1" id="KW-1133">Transmembrane helix</keyword>
<keyword evidence="1" id="KW-0472">Membrane</keyword>
<dbReference type="Pfam" id="PF07853">
    <property type="entry name" value="DUF1648"/>
    <property type="match status" value="1"/>
</dbReference>
<dbReference type="RefSeq" id="WP_125468677.1">
    <property type="nucleotide sequence ID" value="NZ_RWBG01000006.1"/>
</dbReference>
<feature type="domain" description="DUF1648" evidence="2">
    <location>
        <begin position="45"/>
        <end position="90"/>
    </location>
</feature>
<dbReference type="EMBL" id="RWBG01000006">
    <property type="protein sequence ID" value="RSK38269.1"/>
    <property type="molecule type" value="Genomic_DNA"/>
</dbReference>
<gene>
    <name evidence="3" type="ORF">EJA19_12295</name>
</gene>
<evidence type="ECO:0000313" key="3">
    <source>
        <dbReference type="EMBL" id="RSK38269.1"/>
    </source>
</evidence>